<organism evidence="1 2">
    <name type="scientific">Hydrococcus rivularis NIES-593</name>
    <dbReference type="NCBI Taxonomy" id="1921803"/>
    <lineage>
        <taxon>Bacteria</taxon>
        <taxon>Bacillati</taxon>
        <taxon>Cyanobacteriota</taxon>
        <taxon>Cyanophyceae</taxon>
        <taxon>Pleurocapsales</taxon>
        <taxon>Hydrococcaceae</taxon>
        <taxon>Hydrococcus</taxon>
    </lineage>
</organism>
<dbReference type="STRING" id="1921803.NIES593_21565"/>
<dbReference type="AlphaFoldDB" id="A0A1U7H832"/>
<comment type="caution">
    <text evidence="1">The sequence shown here is derived from an EMBL/GenBank/DDBJ whole genome shotgun (WGS) entry which is preliminary data.</text>
</comment>
<dbReference type="Proteomes" id="UP000186868">
    <property type="component" value="Unassembled WGS sequence"/>
</dbReference>
<sequence length="122" mass="14288">MDKNPSPFFFIELRGQPMFLKQLTILLAIVTIGFPAIAIASEIDVRAGNVRITTERDGDTTIHTRPRWRTYPRHRSHYWWDRYFRRQSNVGCSKGGNVVRQETTQVNRSGRTVTRSRTTYCR</sequence>
<gene>
    <name evidence="1" type="ORF">NIES593_21565</name>
</gene>
<proteinExistence type="predicted"/>
<evidence type="ECO:0000313" key="1">
    <source>
        <dbReference type="EMBL" id="OKH18994.1"/>
    </source>
</evidence>
<protein>
    <submittedName>
        <fullName evidence="1">Uncharacterized protein</fullName>
    </submittedName>
</protein>
<keyword evidence="2" id="KW-1185">Reference proteome</keyword>
<evidence type="ECO:0000313" key="2">
    <source>
        <dbReference type="Proteomes" id="UP000186868"/>
    </source>
</evidence>
<dbReference type="EMBL" id="MRCB01000044">
    <property type="protein sequence ID" value="OKH18994.1"/>
    <property type="molecule type" value="Genomic_DNA"/>
</dbReference>
<name>A0A1U7H832_9CYAN</name>
<accession>A0A1U7H832</accession>
<reference evidence="1 2" key="1">
    <citation type="submission" date="2016-11" db="EMBL/GenBank/DDBJ databases">
        <title>Draft Genome Sequences of Nine Cyanobacterial Strains from Diverse Habitats.</title>
        <authorList>
            <person name="Zhu T."/>
            <person name="Hou S."/>
            <person name="Lu X."/>
            <person name="Hess W.R."/>
        </authorList>
    </citation>
    <scope>NUCLEOTIDE SEQUENCE [LARGE SCALE GENOMIC DNA]</scope>
    <source>
        <strain evidence="1 2">NIES-593</strain>
    </source>
</reference>